<dbReference type="PANTHER" id="PTHR46910:SF1">
    <property type="entry name" value="MISCELLANEOUS ZN(II)2CYS6 TRANSCRIPTION FACTOR (EUROFUNG)-RELATED"/>
    <property type="match status" value="1"/>
</dbReference>
<evidence type="ECO:0000256" key="3">
    <source>
        <dbReference type="SAM" id="MobiDB-lite"/>
    </source>
</evidence>
<sequence length="809" mass="88629">MPPAPPPPPPPQHLLQSTGSNNSPDAPVKKRKRTAQACGQCRTKKTKCDGIHPACTPCIQLGYECSYPLDSSAPPTGSVVVSKDYLAALERRLHRLESGPERSSAPNSTYVSPPSNVRHGSTPRTSSSVDEGQRLQYAQNSGGLQPRDYPGPDGDDYAHPGPSPGSYRPFGASQRTVPSERSTSFSGSAFQMHAALARPEPATATVLSPGNTADGSAIDGMGLLLAPERTPRNPQPGGGLGWGASPEGEVFGDLSGISFHRLLLDTLLPGNQCMGPMNDMAVTNTDFYENGHGGDGGFLGVPPLPDMFFIRPEDLPPRAQARVMVDYFESHTWQLYPLVDCASLKATYEKLQDEASEYARHTLADKPGHVPDPLRVPRNQPIIALHFVVFALVQSISETPFTRIDVHRLALRMLRKHLDWPHSTLKVQVLLIAALLMQGIDRPGTSWDLLGYAIRSAYAVGLHDKDQNERFAPIEREMRSRVWWACYTFDRLLTVSIGRPSVISFDAFSTPLPTPLPGEQEMPVRFMSDSIRLYRGLSDVISNPPISFRNASPEFVSSVTAQMYHLEKEYAHWSEGVTPELNFAHHPPTSALATVLALRGLTLRLLLHRRVMLAAIREHVGQRSRSGTPTSAMTSVQYVESRQRHLAFGISLGLVIETAIQTAHVLEGRTGEPLVLSAPWYLLFYSMNAFMSLVAAFLLDLSQWAWFIRTPGASMVNALLSLHATVRQIYGRYNRASARQALFIMEHILTALGLPASDQGRPPPAPEPPTADGIDAVASIMASFQDLPHLDFDELYKTLGLELDQAAFS</sequence>
<dbReference type="Pfam" id="PF04082">
    <property type="entry name" value="Fungal_trans"/>
    <property type="match status" value="1"/>
</dbReference>
<feature type="domain" description="Zn(2)-C6 fungal-type" evidence="4">
    <location>
        <begin position="37"/>
        <end position="67"/>
    </location>
</feature>
<evidence type="ECO:0000256" key="2">
    <source>
        <dbReference type="ARBA" id="ARBA00023242"/>
    </source>
</evidence>
<dbReference type="AlphaFoldDB" id="A0A0J0XG29"/>
<dbReference type="SMART" id="SM00906">
    <property type="entry name" value="Fungal_trans"/>
    <property type="match status" value="1"/>
</dbReference>
<name>A0A0J0XG29_9TREE</name>
<dbReference type="STRING" id="879819.A0A0J0XG29"/>
<keyword evidence="2" id="KW-0539">Nucleus</keyword>
<dbReference type="SMART" id="SM00066">
    <property type="entry name" value="GAL4"/>
    <property type="match status" value="1"/>
</dbReference>
<evidence type="ECO:0000313" key="6">
    <source>
        <dbReference type="Proteomes" id="UP000053611"/>
    </source>
</evidence>
<gene>
    <name evidence="5" type="ORF">CC85DRAFT_330243</name>
</gene>
<proteinExistence type="predicted"/>
<dbReference type="EMBL" id="KQ087243">
    <property type="protein sequence ID" value="KLT40025.1"/>
    <property type="molecule type" value="Genomic_DNA"/>
</dbReference>
<dbReference type="RefSeq" id="XP_018276516.1">
    <property type="nucleotide sequence ID" value="XM_018426908.1"/>
</dbReference>
<dbReference type="GO" id="GO:0006351">
    <property type="term" value="P:DNA-templated transcription"/>
    <property type="evidence" value="ECO:0007669"/>
    <property type="project" value="InterPro"/>
</dbReference>
<dbReference type="Gene3D" id="4.10.240.10">
    <property type="entry name" value="Zn(2)-C6 fungal-type DNA-binding domain"/>
    <property type="match status" value="1"/>
</dbReference>
<dbReference type="GeneID" id="28987511"/>
<feature type="compositionally biased region" description="Polar residues" evidence="3">
    <location>
        <begin position="173"/>
        <end position="186"/>
    </location>
</feature>
<accession>A0A0J0XG29</accession>
<evidence type="ECO:0000259" key="4">
    <source>
        <dbReference type="PROSITE" id="PS50048"/>
    </source>
</evidence>
<dbReference type="InterPro" id="IPR050987">
    <property type="entry name" value="AtrR-like"/>
</dbReference>
<feature type="compositionally biased region" description="Polar residues" evidence="3">
    <location>
        <begin position="14"/>
        <end position="24"/>
    </location>
</feature>
<dbReference type="GO" id="GO:0003677">
    <property type="term" value="F:DNA binding"/>
    <property type="evidence" value="ECO:0007669"/>
    <property type="project" value="InterPro"/>
</dbReference>
<dbReference type="CDD" id="cd00067">
    <property type="entry name" value="GAL4"/>
    <property type="match status" value="1"/>
</dbReference>
<reference evidence="5 6" key="1">
    <citation type="submission" date="2015-03" db="EMBL/GenBank/DDBJ databases">
        <title>Genomics and transcriptomics of the oil-accumulating basidiomycete yeast T. oleaginosus allow insights into substrate utilization and the diverse evolutionary trajectories of mating systems in fungi.</title>
        <authorList>
            <consortium name="DOE Joint Genome Institute"/>
            <person name="Kourist R."/>
            <person name="Kracht O."/>
            <person name="Bracharz F."/>
            <person name="Lipzen A."/>
            <person name="Nolan M."/>
            <person name="Ohm R."/>
            <person name="Grigoriev I."/>
            <person name="Sun S."/>
            <person name="Heitman J."/>
            <person name="Bruck T."/>
            <person name="Nowrousian M."/>
        </authorList>
    </citation>
    <scope>NUCLEOTIDE SEQUENCE [LARGE SCALE GENOMIC DNA]</scope>
    <source>
        <strain evidence="5 6">IBC0246</strain>
    </source>
</reference>
<feature type="compositionally biased region" description="Pro residues" evidence="3">
    <location>
        <begin position="1"/>
        <end position="12"/>
    </location>
</feature>
<keyword evidence="6" id="KW-1185">Reference proteome</keyword>
<feature type="region of interest" description="Disordered" evidence="3">
    <location>
        <begin position="1"/>
        <end position="36"/>
    </location>
</feature>
<keyword evidence="1" id="KW-0479">Metal-binding</keyword>
<dbReference type="PROSITE" id="PS00463">
    <property type="entry name" value="ZN2_CY6_FUNGAL_1"/>
    <property type="match status" value="1"/>
</dbReference>
<dbReference type="PANTHER" id="PTHR46910">
    <property type="entry name" value="TRANSCRIPTION FACTOR PDR1"/>
    <property type="match status" value="1"/>
</dbReference>
<evidence type="ECO:0000256" key="1">
    <source>
        <dbReference type="ARBA" id="ARBA00022723"/>
    </source>
</evidence>
<dbReference type="SUPFAM" id="SSF57701">
    <property type="entry name" value="Zn2/Cys6 DNA-binding domain"/>
    <property type="match status" value="1"/>
</dbReference>
<dbReference type="InterPro" id="IPR007219">
    <property type="entry name" value="XnlR_reg_dom"/>
</dbReference>
<dbReference type="Pfam" id="PF00172">
    <property type="entry name" value="Zn_clus"/>
    <property type="match status" value="1"/>
</dbReference>
<dbReference type="PROSITE" id="PS50048">
    <property type="entry name" value="ZN2_CY6_FUNGAL_2"/>
    <property type="match status" value="1"/>
</dbReference>
<feature type="compositionally biased region" description="Polar residues" evidence="3">
    <location>
        <begin position="104"/>
        <end position="143"/>
    </location>
</feature>
<evidence type="ECO:0000313" key="5">
    <source>
        <dbReference type="EMBL" id="KLT40025.1"/>
    </source>
</evidence>
<dbReference type="OrthoDB" id="39175at2759"/>
<dbReference type="InterPro" id="IPR001138">
    <property type="entry name" value="Zn2Cys6_DnaBD"/>
</dbReference>
<dbReference type="GO" id="GO:0000981">
    <property type="term" value="F:DNA-binding transcription factor activity, RNA polymerase II-specific"/>
    <property type="evidence" value="ECO:0007669"/>
    <property type="project" value="InterPro"/>
</dbReference>
<dbReference type="GO" id="GO:0008270">
    <property type="term" value="F:zinc ion binding"/>
    <property type="evidence" value="ECO:0007669"/>
    <property type="project" value="InterPro"/>
</dbReference>
<dbReference type="InterPro" id="IPR036864">
    <property type="entry name" value="Zn2-C6_fun-type_DNA-bd_sf"/>
</dbReference>
<organism evidence="5 6">
    <name type="scientific">Cutaneotrichosporon oleaginosum</name>
    <dbReference type="NCBI Taxonomy" id="879819"/>
    <lineage>
        <taxon>Eukaryota</taxon>
        <taxon>Fungi</taxon>
        <taxon>Dikarya</taxon>
        <taxon>Basidiomycota</taxon>
        <taxon>Agaricomycotina</taxon>
        <taxon>Tremellomycetes</taxon>
        <taxon>Trichosporonales</taxon>
        <taxon>Trichosporonaceae</taxon>
        <taxon>Cutaneotrichosporon</taxon>
    </lineage>
</organism>
<dbReference type="Proteomes" id="UP000053611">
    <property type="component" value="Unassembled WGS sequence"/>
</dbReference>
<protein>
    <recommendedName>
        <fullName evidence="4">Zn(2)-C6 fungal-type domain-containing protein</fullName>
    </recommendedName>
</protein>
<feature type="region of interest" description="Disordered" evidence="3">
    <location>
        <begin position="96"/>
        <end position="186"/>
    </location>
</feature>
<dbReference type="CDD" id="cd12148">
    <property type="entry name" value="fungal_TF_MHR"/>
    <property type="match status" value="1"/>
</dbReference>